<sequence>MRIGLVLLAIVLVLAGVWWGERHPKGGLELSQAPVWAALQTIEAQHRGDTALHVPVLLTNAVDGKDDVVGLRSDSARFPYVWIVLTENAGANGIYALPHDATFSLACSDVRSLQSRTKVDPVVVSALQAHCRGSR</sequence>
<dbReference type="RefSeq" id="WP_115476165.1">
    <property type="nucleotide sequence ID" value="NZ_QRBF01000001.1"/>
</dbReference>
<evidence type="ECO:0000313" key="2">
    <source>
        <dbReference type="Proteomes" id="UP000255334"/>
    </source>
</evidence>
<comment type="caution">
    <text evidence="1">The sequence shown here is derived from an EMBL/GenBank/DDBJ whole genome shotgun (WGS) entry which is preliminary data.</text>
</comment>
<dbReference type="Proteomes" id="UP000255334">
    <property type="component" value="Unassembled WGS sequence"/>
</dbReference>
<name>A0A370XBV2_9GAMM</name>
<dbReference type="AlphaFoldDB" id="A0A370XBV2"/>
<keyword evidence="2" id="KW-1185">Reference proteome</keyword>
<dbReference type="EMBL" id="QRBF01000001">
    <property type="protein sequence ID" value="RDS85914.1"/>
    <property type="molecule type" value="Genomic_DNA"/>
</dbReference>
<protein>
    <submittedName>
        <fullName evidence="1">Uncharacterized protein</fullName>
    </submittedName>
</protein>
<evidence type="ECO:0000313" key="1">
    <source>
        <dbReference type="EMBL" id="RDS85914.1"/>
    </source>
</evidence>
<proteinExistence type="predicted"/>
<gene>
    <name evidence="1" type="ORF">DWU99_01150</name>
</gene>
<organism evidence="1 2">
    <name type="scientific">Dyella psychrodurans</name>
    <dbReference type="NCBI Taxonomy" id="1927960"/>
    <lineage>
        <taxon>Bacteria</taxon>
        <taxon>Pseudomonadati</taxon>
        <taxon>Pseudomonadota</taxon>
        <taxon>Gammaproteobacteria</taxon>
        <taxon>Lysobacterales</taxon>
        <taxon>Rhodanobacteraceae</taxon>
        <taxon>Dyella</taxon>
    </lineage>
</organism>
<reference evidence="1 2" key="1">
    <citation type="submission" date="2018-07" db="EMBL/GenBank/DDBJ databases">
        <title>Dyella monticola sp. nov. and Dyella psychrodurans sp. nov. isolated from monsoon evergreen broad-leaved forest soil of Dinghu Mountain, China.</title>
        <authorList>
            <person name="Gao Z."/>
            <person name="Qiu L."/>
        </authorList>
    </citation>
    <scope>NUCLEOTIDE SEQUENCE [LARGE SCALE GENOMIC DNA]</scope>
    <source>
        <strain evidence="1 2">4MSK11</strain>
    </source>
</reference>
<accession>A0A370XBV2</accession>